<feature type="domain" description="ORC1/DEAH AAA+ ATPase" evidence="1">
    <location>
        <begin position="29"/>
        <end position="142"/>
    </location>
</feature>
<gene>
    <name evidence="2" type="ORF">SYN_02326</name>
</gene>
<dbReference type="EMBL" id="CP000252">
    <property type="protein sequence ID" value="ABC76399.1"/>
    <property type="molecule type" value="Genomic_DNA"/>
</dbReference>
<dbReference type="OrthoDB" id="9797061at2"/>
<protein>
    <submittedName>
        <fullName evidence="2">AAA-superfamily of ATPases protein</fullName>
    </submittedName>
</protein>
<evidence type="ECO:0000313" key="2">
    <source>
        <dbReference type="EMBL" id="ABC76399.1"/>
    </source>
</evidence>
<evidence type="ECO:0000313" key="3">
    <source>
        <dbReference type="Proteomes" id="UP000001933"/>
    </source>
</evidence>
<dbReference type="SUPFAM" id="SSF52540">
    <property type="entry name" value="P-loop containing nucleoside triphosphate hydrolases"/>
    <property type="match status" value="1"/>
</dbReference>
<dbReference type="InterPro" id="IPR052026">
    <property type="entry name" value="ExeA_AAA_ATPase_DNA-bind"/>
</dbReference>
<dbReference type="PANTHER" id="PTHR35894:SF5">
    <property type="entry name" value="MU-LIKE PROPHAGE FLUMU DNA TRANSPOSITION PROTEIN B"/>
    <property type="match status" value="1"/>
</dbReference>
<reference evidence="2 3" key="1">
    <citation type="journal article" date="2007" name="Proc. Natl. Acad. Sci. U.S.A.">
        <title>The genome of Syntrophus aciditrophicus: life at the thermodynamic limit of microbial growth.</title>
        <authorList>
            <person name="McInerney M.J."/>
            <person name="Rohlin L."/>
            <person name="Mouttaki H."/>
            <person name="Kim U."/>
            <person name="Krupp R.S."/>
            <person name="Rios-Hernandez L."/>
            <person name="Sieber J."/>
            <person name="Struchtemeyer C.G."/>
            <person name="Bhattacharyya A."/>
            <person name="Campbell J.W."/>
            <person name="Gunsalus R.P."/>
        </authorList>
    </citation>
    <scope>NUCLEOTIDE SEQUENCE [LARGE SCALE GENOMIC DNA]</scope>
    <source>
        <strain evidence="2 3">SB</strain>
    </source>
</reference>
<evidence type="ECO:0000259" key="1">
    <source>
        <dbReference type="Pfam" id="PF13401"/>
    </source>
</evidence>
<dbReference type="InterPro" id="IPR027417">
    <property type="entry name" value="P-loop_NTPase"/>
</dbReference>
<proteinExistence type="predicted"/>
<dbReference type="GO" id="GO:0016887">
    <property type="term" value="F:ATP hydrolysis activity"/>
    <property type="evidence" value="ECO:0007669"/>
    <property type="project" value="InterPro"/>
</dbReference>
<dbReference type="Proteomes" id="UP000001933">
    <property type="component" value="Chromosome"/>
</dbReference>
<dbReference type="InParanoid" id="Q2LQD5"/>
<dbReference type="HOGENOM" id="CLU_099028_0_0_7"/>
<sequence>MRHELAKTKNVRLFISAVGELRNRPLGVEGMGLLWGEPGEGKTTVVAYAANTMDGIFLRANACWTVTAMLGALVTELGGAPRARRSVMMDDISQRLMNQDRVIFIDEADYLFRQTEMLDTLRDIYDLTGAAVVLIGMERIARTIQDRGRFARRITQWVEFKGVDLDDARTLADTVCEVKLADDLLEHLHREAKANVGRMVVGLSRIEQMAKTSGLETVTLDDWADRPLYFDQPKFRKRG</sequence>
<dbReference type="KEGG" id="sat:SYN_02326"/>
<keyword evidence="3" id="KW-1185">Reference proteome</keyword>
<dbReference type="AlphaFoldDB" id="Q2LQD5"/>
<name>Q2LQD5_SYNAS</name>
<dbReference type="eggNOG" id="COG2842">
    <property type="taxonomic scope" value="Bacteria"/>
</dbReference>
<organism evidence="2 3">
    <name type="scientific">Syntrophus aciditrophicus (strain SB)</name>
    <dbReference type="NCBI Taxonomy" id="56780"/>
    <lineage>
        <taxon>Bacteria</taxon>
        <taxon>Pseudomonadati</taxon>
        <taxon>Thermodesulfobacteriota</taxon>
        <taxon>Syntrophia</taxon>
        <taxon>Syntrophales</taxon>
        <taxon>Syntrophaceae</taxon>
        <taxon>Syntrophus</taxon>
    </lineage>
</organism>
<dbReference type="RefSeq" id="WP_011416433.1">
    <property type="nucleotide sequence ID" value="NC_007759.1"/>
</dbReference>
<dbReference type="PANTHER" id="PTHR35894">
    <property type="entry name" value="GENERAL SECRETION PATHWAY PROTEIN A-RELATED"/>
    <property type="match status" value="1"/>
</dbReference>
<dbReference type="InterPro" id="IPR049945">
    <property type="entry name" value="AAA_22"/>
</dbReference>
<dbReference type="Gene3D" id="3.40.50.300">
    <property type="entry name" value="P-loop containing nucleotide triphosphate hydrolases"/>
    <property type="match status" value="1"/>
</dbReference>
<dbReference type="STRING" id="56780.SYN_02326"/>
<accession>Q2LQD5</accession>
<dbReference type="Pfam" id="PF13401">
    <property type="entry name" value="AAA_22"/>
    <property type="match status" value="1"/>
</dbReference>